<evidence type="ECO:0000313" key="4">
    <source>
        <dbReference type="Proteomes" id="UP000323380"/>
    </source>
</evidence>
<feature type="compositionally biased region" description="Low complexity" evidence="1">
    <location>
        <begin position="355"/>
        <end position="392"/>
    </location>
</feature>
<evidence type="ECO:0000256" key="1">
    <source>
        <dbReference type="SAM" id="MobiDB-lite"/>
    </source>
</evidence>
<keyword evidence="2" id="KW-0472">Membrane</keyword>
<keyword evidence="4" id="KW-1185">Reference proteome</keyword>
<feature type="transmembrane region" description="Helical" evidence="2">
    <location>
        <begin position="87"/>
        <end position="114"/>
    </location>
</feature>
<name>A0A5D0NUE1_9ACTN</name>
<comment type="caution">
    <text evidence="3">The sequence shown here is derived from an EMBL/GenBank/DDBJ whole genome shotgun (WGS) entry which is preliminary data.</text>
</comment>
<feature type="region of interest" description="Disordered" evidence="1">
    <location>
        <begin position="320"/>
        <end position="423"/>
    </location>
</feature>
<feature type="transmembrane region" description="Helical" evidence="2">
    <location>
        <begin position="279"/>
        <end position="298"/>
    </location>
</feature>
<sequence>MPGPDGWDDDMDADGVQGVPFRPMSMSEMLDGAIAGIRRRPRTSLGLAAAISTVIQVASSVAAYFFIGDEARDEVTPDVLLESLGAQLTLTVMSLVLSAYGILLLSGMLAPLLGRELVGMPIAPRQVWRDTKPRLIRLIVTAAAVIGISLGALVLPVVPFTLLVMGGAHPALDVLAGVLGFPIGIGLMVWLYLLFVQAVPAVVLERQTVTGALRRAVALSKGRWFRTFGTLLLAMLITVFMGFFALRIPFLVVQLIFFGDSSGSDATMGALAVDTVGRIVSWSVVLPFDAGVIALLYMDRRMRREGFDLDLRTRGRSASAIARESVARDQNGSAPVGGDQGATHQGTTGQGTTGQGTTDQGTTDQGTTDQGTTDQGTTDQGTTDQGNTGQGNTEHDAADLGEGFIDLWRPNPLPTRPGTGANR</sequence>
<feature type="transmembrane region" description="Helical" evidence="2">
    <location>
        <begin position="135"/>
        <end position="162"/>
    </location>
</feature>
<reference evidence="3 4" key="1">
    <citation type="submission" date="2019-08" db="EMBL/GenBank/DDBJ databases">
        <title>Actinomadura sp. nov. CYP1-5 isolated from mountain soil.</title>
        <authorList>
            <person name="Songsumanus A."/>
            <person name="Kuncharoen N."/>
            <person name="Kudo T."/>
            <person name="Yuki M."/>
            <person name="Igarashi Y."/>
            <person name="Tanasupawat S."/>
        </authorList>
    </citation>
    <scope>NUCLEOTIDE SEQUENCE [LARGE SCALE GENOMIC DNA]</scope>
    <source>
        <strain evidence="3 4">JCM 14158</strain>
    </source>
</reference>
<dbReference type="EMBL" id="VSFG01000001">
    <property type="protein sequence ID" value="TYB48300.1"/>
    <property type="molecule type" value="Genomic_DNA"/>
</dbReference>
<dbReference type="AlphaFoldDB" id="A0A5D0NUE1"/>
<evidence type="ECO:0008006" key="5">
    <source>
        <dbReference type="Google" id="ProtNLM"/>
    </source>
</evidence>
<protein>
    <recommendedName>
        <fullName evidence="5">Glycerophosphoryl diester phosphodiesterase membrane domain-containing protein</fullName>
    </recommendedName>
</protein>
<feature type="transmembrane region" description="Helical" evidence="2">
    <location>
        <begin position="231"/>
        <end position="259"/>
    </location>
</feature>
<feature type="transmembrane region" description="Helical" evidence="2">
    <location>
        <begin position="45"/>
        <end position="67"/>
    </location>
</feature>
<feature type="transmembrane region" description="Helical" evidence="2">
    <location>
        <begin position="174"/>
        <end position="196"/>
    </location>
</feature>
<evidence type="ECO:0000256" key="2">
    <source>
        <dbReference type="SAM" id="Phobius"/>
    </source>
</evidence>
<keyword evidence="2" id="KW-0812">Transmembrane</keyword>
<evidence type="ECO:0000313" key="3">
    <source>
        <dbReference type="EMBL" id="TYB48300.1"/>
    </source>
</evidence>
<proteinExistence type="predicted"/>
<dbReference type="Proteomes" id="UP000323380">
    <property type="component" value="Unassembled WGS sequence"/>
</dbReference>
<organism evidence="3 4">
    <name type="scientific">Actinomadura chibensis</name>
    <dbReference type="NCBI Taxonomy" id="392828"/>
    <lineage>
        <taxon>Bacteria</taxon>
        <taxon>Bacillati</taxon>
        <taxon>Actinomycetota</taxon>
        <taxon>Actinomycetes</taxon>
        <taxon>Streptosporangiales</taxon>
        <taxon>Thermomonosporaceae</taxon>
        <taxon>Actinomadura</taxon>
    </lineage>
</organism>
<gene>
    <name evidence="3" type="ORF">FXF69_03560</name>
</gene>
<keyword evidence="2" id="KW-1133">Transmembrane helix</keyword>
<accession>A0A5D0NUE1</accession>
<dbReference type="RefSeq" id="WP_148344074.1">
    <property type="nucleotide sequence ID" value="NZ_VSFG01000001.1"/>
</dbReference>